<sequence length="69" mass="8191">MKIFMMISMKVKNYYFKKKLSGFLQNGRQIKEHFKRKTIQPPPIAKIVINGILLILLVFTFLYNSLNIE</sequence>
<evidence type="ECO:0000256" key="1">
    <source>
        <dbReference type="SAM" id="Phobius"/>
    </source>
</evidence>
<keyword evidence="1" id="KW-0472">Membrane</keyword>
<feature type="transmembrane region" description="Helical" evidence="1">
    <location>
        <begin position="44"/>
        <end position="63"/>
    </location>
</feature>
<keyword evidence="1" id="KW-0812">Transmembrane</keyword>
<dbReference type="Proteomes" id="UP000233375">
    <property type="component" value="Unassembled WGS sequence"/>
</dbReference>
<protein>
    <submittedName>
        <fullName evidence="2">Uncharacterized protein</fullName>
    </submittedName>
</protein>
<proteinExistence type="predicted"/>
<dbReference type="EMBL" id="PISE01000031">
    <property type="protein sequence ID" value="PKG22925.1"/>
    <property type="molecule type" value="Genomic_DNA"/>
</dbReference>
<keyword evidence="1" id="KW-1133">Transmembrane helix</keyword>
<evidence type="ECO:0000313" key="3">
    <source>
        <dbReference type="Proteomes" id="UP000233375"/>
    </source>
</evidence>
<accession>A0A2N0Z091</accession>
<gene>
    <name evidence="2" type="ORF">CWS01_14700</name>
</gene>
<keyword evidence="3" id="KW-1185">Reference proteome</keyword>
<dbReference type="AlphaFoldDB" id="A0A2N0Z091"/>
<comment type="caution">
    <text evidence="2">The sequence shown here is derived from an EMBL/GenBank/DDBJ whole genome shotgun (WGS) entry which is preliminary data.</text>
</comment>
<name>A0A2N0Z091_9BACI</name>
<evidence type="ECO:0000313" key="2">
    <source>
        <dbReference type="EMBL" id="PKG22925.1"/>
    </source>
</evidence>
<reference evidence="2 3" key="1">
    <citation type="journal article" date="2003" name="Int. J. Syst. Evol. Microbiol.">
        <title>Bacillus nealsonii sp. nov., isolated from a spacecraft-assembly facility, whose spores are gamma-radiation resistant.</title>
        <authorList>
            <person name="Venkateswaran K."/>
            <person name="Kempf M."/>
            <person name="Chen F."/>
            <person name="Satomi M."/>
            <person name="Nicholson W."/>
            <person name="Kern R."/>
        </authorList>
    </citation>
    <scope>NUCLEOTIDE SEQUENCE [LARGE SCALE GENOMIC DNA]</scope>
    <source>
        <strain evidence="2 3">FO-92</strain>
    </source>
</reference>
<organism evidence="2 3">
    <name type="scientific">Niallia nealsonii</name>
    <dbReference type="NCBI Taxonomy" id="115979"/>
    <lineage>
        <taxon>Bacteria</taxon>
        <taxon>Bacillati</taxon>
        <taxon>Bacillota</taxon>
        <taxon>Bacilli</taxon>
        <taxon>Bacillales</taxon>
        <taxon>Bacillaceae</taxon>
        <taxon>Niallia</taxon>
    </lineage>
</organism>